<dbReference type="Proteomes" id="UP000025227">
    <property type="component" value="Unplaced"/>
</dbReference>
<accession>A0A7I4XWX8</accession>
<dbReference type="PANTHER" id="PTHR10492:SF57">
    <property type="entry name" value="ATP-DEPENDENT DNA HELICASE"/>
    <property type="match status" value="1"/>
</dbReference>
<dbReference type="AlphaFoldDB" id="A0A7I4XWX8"/>
<proteinExistence type="predicted"/>
<dbReference type="OrthoDB" id="10055660at2759"/>
<evidence type="ECO:0000313" key="1">
    <source>
        <dbReference type="Proteomes" id="UP000025227"/>
    </source>
</evidence>
<reference evidence="2" key="1">
    <citation type="submission" date="2020-12" db="UniProtKB">
        <authorList>
            <consortium name="WormBaseParasite"/>
        </authorList>
    </citation>
    <scope>IDENTIFICATION</scope>
    <source>
        <strain evidence="2">MHco3</strain>
    </source>
</reference>
<protein>
    <submittedName>
        <fullName evidence="2">Helitron_like_N domain-containing protein</fullName>
    </submittedName>
</protein>
<dbReference type="PANTHER" id="PTHR10492">
    <property type="match status" value="1"/>
</dbReference>
<name>A0A7I4XWX8_HAECO</name>
<evidence type="ECO:0000313" key="2">
    <source>
        <dbReference type="WBParaSite" id="HCON_00014800-00001"/>
    </source>
</evidence>
<organism evidence="1 2">
    <name type="scientific">Haemonchus contortus</name>
    <name type="common">Barber pole worm</name>
    <dbReference type="NCBI Taxonomy" id="6289"/>
    <lineage>
        <taxon>Eukaryota</taxon>
        <taxon>Metazoa</taxon>
        <taxon>Ecdysozoa</taxon>
        <taxon>Nematoda</taxon>
        <taxon>Chromadorea</taxon>
        <taxon>Rhabditida</taxon>
        <taxon>Rhabditina</taxon>
        <taxon>Rhabditomorpha</taxon>
        <taxon>Strongyloidea</taxon>
        <taxon>Trichostrongylidae</taxon>
        <taxon>Haemonchus</taxon>
    </lineage>
</organism>
<dbReference type="WBParaSite" id="HCON_00014800-00001">
    <property type="protein sequence ID" value="HCON_00014800-00001"/>
    <property type="gene ID" value="HCON_00014800"/>
</dbReference>
<sequence>MLLITKENWKVRTAEDVDKSVCAEIPNSEAEPELYAAVTAYMIHRQCGAMDPRSPCMQNGSCARRFPKQIRDRTTLDDDGYPKYRRRNLFPTEIHGIPYTDEWVVPTNPYLLLKYDCHINLEICGMISAVKYLYKYIYKGPDRARISIENEPAVDDNQNIDEIKQHLNTCYVCAPQSMYRIFGYSMQGRSHAVFRLAVHLPELQDVQFVQGQEQYLAQAQRTFTTLTAFFELNRLCNEMHERGQANDFTIDPRNIYYYQIPEHFTFDPRHGWTPRSRGGNQIGRMYTVPPRDTERYCLRILLLNTKGKTSFEDLRTVDGVTYDTFTEAAKVAGFLDDDRYYRQSLQEVAHYQSAATMRNFFACLLCFCEIVQAQDLWDEFSDMMSDDYVYQGFDRERAVALAYFDVLDRVATMGRDLREVIRPPTEERPAILALPVDYQVMSEADCSSTKL</sequence>
<dbReference type="OMA" id="CNEMHER"/>
<keyword evidence="1" id="KW-1185">Reference proteome</keyword>